<name>S9ZCD5_9RHOO</name>
<protein>
    <submittedName>
        <fullName evidence="3">Uncharacterized protein</fullName>
    </submittedName>
</protein>
<dbReference type="AlphaFoldDB" id="S9ZCD5"/>
<feature type="region of interest" description="Disordered" evidence="1">
    <location>
        <begin position="19"/>
        <end position="38"/>
    </location>
</feature>
<feature type="transmembrane region" description="Helical" evidence="2">
    <location>
        <begin position="43"/>
        <end position="62"/>
    </location>
</feature>
<sequence length="131" mass="14775">MVHDNKVVFLRPRDRLEDVDHGETDEAPPPVAHQEHPQSRRGFAIAMIELLRYLFVVVLIFLRLPIKFALSFFAFGLTAAGVLVYIGYPEGAAAREAMLPWAPVGGFAAFALSYAYDSIVMWLSREQLFLH</sequence>
<dbReference type="STRING" id="1348657.M622_17390"/>
<dbReference type="PATRIC" id="fig|1348657.5.peg.2564"/>
<evidence type="ECO:0000313" key="4">
    <source>
        <dbReference type="Proteomes" id="UP000015455"/>
    </source>
</evidence>
<keyword evidence="2" id="KW-1133">Transmembrane helix</keyword>
<keyword evidence="2" id="KW-0812">Transmembrane</keyword>
<keyword evidence="2" id="KW-0472">Membrane</keyword>
<proteinExistence type="predicted"/>
<dbReference type="EMBL" id="ATJV01000066">
    <property type="protein sequence ID" value="EPZ14955.1"/>
    <property type="molecule type" value="Genomic_DNA"/>
</dbReference>
<keyword evidence="4" id="KW-1185">Reference proteome</keyword>
<feature type="transmembrane region" description="Helical" evidence="2">
    <location>
        <begin position="69"/>
        <end position="88"/>
    </location>
</feature>
<feature type="transmembrane region" description="Helical" evidence="2">
    <location>
        <begin position="100"/>
        <end position="123"/>
    </location>
</feature>
<evidence type="ECO:0000256" key="2">
    <source>
        <dbReference type="SAM" id="Phobius"/>
    </source>
</evidence>
<evidence type="ECO:0000256" key="1">
    <source>
        <dbReference type="SAM" id="MobiDB-lite"/>
    </source>
</evidence>
<dbReference type="Proteomes" id="UP000015455">
    <property type="component" value="Unassembled WGS sequence"/>
</dbReference>
<evidence type="ECO:0000313" key="3">
    <source>
        <dbReference type="EMBL" id="EPZ14955.1"/>
    </source>
</evidence>
<accession>S9ZCD5</accession>
<gene>
    <name evidence="3" type="ORF">M622_17390</name>
</gene>
<comment type="caution">
    <text evidence="3">The sequence shown here is derived from an EMBL/GenBank/DDBJ whole genome shotgun (WGS) entry which is preliminary data.</text>
</comment>
<organism evidence="3 4">
    <name type="scientific">Thauera terpenica 58Eu</name>
    <dbReference type="NCBI Taxonomy" id="1348657"/>
    <lineage>
        <taxon>Bacteria</taxon>
        <taxon>Pseudomonadati</taxon>
        <taxon>Pseudomonadota</taxon>
        <taxon>Betaproteobacteria</taxon>
        <taxon>Rhodocyclales</taxon>
        <taxon>Zoogloeaceae</taxon>
        <taxon>Thauera</taxon>
    </lineage>
</organism>
<reference evidence="3 4" key="1">
    <citation type="submission" date="2013-06" db="EMBL/GenBank/DDBJ databases">
        <title>Draft genome sequence of Thauera terpenica.</title>
        <authorList>
            <person name="Liu B."/>
            <person name="Frostegard A.H."/>
            <person name="Shapleigh J.P."/>
        </authorList>
    </citation>
    <scope>NUCLEOTIDE SEQUENCE [LARGE SCALE GENOMIC DNA]</scope>
    <source>
        <strain evidence="3 4">58Eu</strain>
    </source>
</reference>